<reference evidence="8" key="1">
    <citation type="submission" date="2016-04" db="UniProtKB">
        <authorList>
            <consortium name="WormBaseParasite"/>
        </authorList>
    </citation>
    <scope>IDENTIFICATION</scope>
</reference>
<sequence length="321" mass="36455">MRSFDNESSTIVSESFLEKQPSLGTVQKPPTSSRQCSPILRIFVIFITSLFIVAGIALTIRAITLPSWQVVHLFEYNSVHEHGLWLDCTRHSREERPILRRYYTESEPLNCVYKWDYDDSTRSVIESSDDTNPVSEVNRHRFYGWQMATLILLALAILTSVVSLFIACCSYTYRFLALIFTTTTLLNFFLTAIAGGVFFFYSHRADNRFINGIVGTYEQRVGLAFYLELAACLSHFLAFLLSILFAFLSLSNAPAKQQYGSNLNQTTNTIPSSLVYHGNKDAIIRTPPQYTNYEMSYSKLPTSSLQDISTPILRRGSETCV</sequence>
<keyword evidence="4 5" id="KW-0472">Membrane</keyword>
<evidence type="ECO:0000256" key="5">
    <source>
        <dbReference type="SAM" id="Phobius"/>
    </source>
</evidence>
<keyword evidence="2 5" id="KW-0812">Transmembrane</keyword>
<feature type="transmembrane region" description="Helical" evidence="5">
    <location>
        <begin position="42"/>
        <end position="63"/>
    </location>
</feature>
<feature type="transmembrane region" description="Helical" evidence="5">
    <location>
        <begin position="143"/>
        <end position="168"/>
    </location>
</feature>
<reference evidence="6 7" key="2">
    <citation type="submission" date="2018-11" db="EMBL/GenBank/DDBJ databases">
        <authorList>
            <consortium name="Pathogen Informatics"/>
        </authorList>
    </citation>
    <scope>NUCLEOTIDE SEQUENCE [LARGE SCALE GENOMIC DNA]</scope>
</reference>
<feature type="transmembrane region" description="Helical" evidence="5">
    <location>
        <begin position="175"/>
        <end position="201"/>
    </location>
</feature>
<dbReference type="WBParaSite" id="TCLT_0000115301-mRNA-1">
    <property type="protein sequence ID" value="TCLT_0000115301-mRNA-1"/>
    <property type="gene ID" value="TCLT_0000115301"/>
</dbReference>
<dbReference type="AlphaFoldDB" id="A0A158RAX6"/>
<proteinExistence type="predicted"/>
<feature type="transmembrane region" description="Helical" evidence="5">
    <location>
        <begin position="221"/>
        <end position="248"/>
    </location>
</feature>
<comment type="subcellular location">
    <subcellularLocation>
        <location evidence="1">Membrane</location>
        <topology evidence="1">Multi-pass membrane protein</topology>
    </subcellularLocation>
</comment>
<dbReference type="OrthoDB" id="5856284at2759"/>
<dbReference type="Proteomes" id="UP000276776">
    <property type="component" value="Unassembled WGS sequence"/>
</dbReference>
<evidence type="ECO:0000256" key="4">
    <source>
        <dbReference type="ARBA" id="ARBA00023136"/>
    </source>
</evidence>
<keyword evidence="3 5" id="KW-1133">Transmembrane helix</keyword>
<evidence type="ECO:0000313" key="7">
    <source>
        <dbReference type="Proteomes" id="UP000276776"/>
    </source>
</evidence>
<gene>
    <name evidence="6" type="ORF">TCLT_LOCUS1154</name>
</gene>
<protein>
    <submittedName>
        <fullName evidence="8">Clc-like protein</fullName>
    </submittedName>
</protein>
<accession>A0A158RAX6</accession>
<keyword evidence="7" id="KW-1185">Reference proteome</keyword>
<dbReference type="Gene3D" id="1.20.140.150">
    <property type="match status" value="1"/>
</dbReference>
<evidence type="ECO:0000256" key="3">
    <source>
        <dbReference type="ARBA" id="ARBA00022989"/>
    </source>
</evidence>
<evidence type="ECO:0000256" key="1">
    <source>
        <dbReference type="ARBA" id="ARBA00004141"/>
    </source>
</evidence>
<dbReference type="Pfam" id="PF07062">
    <property type="entry name" value="Clc-like"/>
    <property type="match status" value="1"/>
</dbReference>
<dbReference type="PANTHER" id="PTHR10671:SF51">
    <property type="entry name" value="CLC-LIKE PROTEIN"/>
    <property type="match status" value="1"/>
</dbReference>
<evidence type="ECO:0000256" key="2">
    <source>
        <dbReference type="ARBA" id="ARBA00022692"/>
    </source>
</evidence>
<organism evidence="8">
    <name type="scientific">Thelazia callipaeda</name>
    <name type="common">Oriental eyeworm</name>
    <name type="synonym">Parasitic nematode</name>
    <dbReference type="NCBI Taxonomy" id="103827"/>
    <lineage>
        <taxon>Eukaryota</taxon>
        <taxon>Metazoa</taxon>
        <taxon>Ecdysozoa</taxon>
        <taxon>Nematoda</taxon>
        <taxon>Chromadorea</taxon>
        <taxon>Rhabditida</taxon>
        <taxon>Spirurina</taxon>
        <taxon>Spiruromorpha</taxon>
        <taxon>Thelazioidea</taxon>
        <taxon>Thelaziidae</taxon>
        <taxon>Thelazia</taxon>
    </lineage>
</organism>
<evidence type="ECO:0000313" key="6">
    <source>
        <dbReference type="EMBL" id="VDM96436.1"/>
    </source>
</evidence>
<evidence type="ECO:0000313" key="8">
    <source>
        <dbReference type="WBParaSite" id="TCLT_0000115301-mRNA-1"/>
    </source>
</evidence>
<name>A0A158RAX6_THECL</name>
<dbReference type="InterPro" id="IPR050579">
    <property type="entry name" value="PMP-22/EMP/MP20-like"/>
</dbReference>
<dbReference type="PANTHER" id="PTHR10671">
    <property type="entry name" value="EPITHELIAL MEMBRANE PROTEIN-RELATED"/>
    <property type="match status" value="1"/>
</dbReference>
<dbReference type="OMA" id="RYCEPAF"/>
<dbReference type="EMBL" id="UYYF01000126">
    <property type="protein sequence ID" value="VDM96436.1"/>
    <property type="molecule type" value="Genomic_DNA"/>
</dbReference>
<dbReference type="GO" id="GO:0005886">
    <property type="term" value="C:plasma membrane"/>
    <property type="evidence" value="ECO:0007669"/>
    <property type="project" value="TreeGrafter"/>
</dbReference>
<dbReference type="InterPro" id="IPR010761">
    <property type="entry name" value="Clc_prot-like"/>
</dbReference>